<proteinExistence type="predicted"/>
<name>A0ABT4DRI3_9BACL</name>
<dbReference type="EMBL" id="JAMDLW010000010">
    <property type="protein sequence ID" value="MCY9519967.1"/>
    <property type="molecule type" value="Genomic_DNA"/>
</dbReference>
<sequence>MSGYMFGDEVAKVQGYEPVGLSYGASHAVDYHVVQSFLSRNKVTIAKATLKSSADIMQCSGVFG</sequence>
<protein>
    <submittedName>
        <fullName evidence="1">Uncharacterized protein</fullName>
    </submittedName>
</protein>
<accession>A0ABT4DRI3</accession>
<reference evidence="1 2" key="1">
    <citation type="submission" date="2022-05" db="EMBL/GenBank/DDBJ databases">
        <title>Genome Sequencing of Bee-Associated Microbes.</title>
        <authorList>
            <person name="Dunlap C."/>
        </authorList>
    </citation>
    <scope>NUCLEOTIDE SEQUENCE [LARGE SCALE GENOMIC DNA]</scope>
    <source>
        <strain evidence="1 2">NRRL NRS-1438</strain>
    </source>
</reference>
<keyword evidence="2" id="KW-1185">Reference proteome</keyword>
<gene>
    <name evidence="1" type="ORF">M5X09_09760</name>
</gene>
<evidence type="ECO:0000313" key="1">
    <source>
        <dbReference type="EMBL" id="MCY9519967.1"/>
    </source>
</evidence>
<dbReference type="Proteomes" id="UP001207626">
    <property type="component" value="Unassembled WGS sequence"/>
</dbReference>
<comment type="caution">
    <text evidence="1">The sequence shown here is derived from an EMBL/GenBank/DDBJ whole genome shotgun (WGS) entry which is preliminary data.</text>
</comment>
<evidence type="ECO:0000313" key="2">
    <source>
        <dbReference type="Proteomes" id="UP001207626"/>
    </source>
</evidence>
<organism evidence="1 2">
    <name type="scientific">Paenibacillus apiarius</name>
    <dbReference type="NCBI Taxonomy" id="46240"/>
    <lineage>
        <taxon>Bacteria</taxon>
        <taxon>Bacillati</taxon>
        <taxon>Bacillota</taxon>
        <taxon>Bacilli</taxon>
        <taxon>Bacillales</taxon>
        <taxon>Paenibacillaceae</taxon>
        <taxon>Paenibacillus</taxon>
    </lineage>
</organism>